<keyword evidence="2" id="KW-0472">Membrane</keyword>
<feature type="region of interest" description="Disordered" evidence="1">
    <location>
        <begin position="1"/>
        <end position="21"/>
    </location>
</feature>
<proteinExistence type="predicted"/>
<feature type="transmembrane region" description="Helical" evidence="2">
    <location>
        <begin position="55"/>
        <end position="77"/>
    </location>
</feature>
<reference evidence="3" key="1">
    <citation type="journal article" date="2020" name="Stud. Mycol.">
        <title>101 Dothideomycetes genomes: a test case for predicting lifestyles and emergence of pathogens.</title>
        <authorList>
            <person name="Haridas S."/>
            <person name="Albert R."/>
            <person name="Binder M."/>
            <person name="Bloem J."/>
            <person name="Labutti K."/>
            <person name="Salamov A."/>
            <person name="Andreopoulos B."/>
            <person name="Baker S."/>
            <person name="Barry K."/>
            <person name="Bills G."/>
            <person name="Bluhm B."/>
            <person name="Cannon C."/>
            <person name="Castanera R."/>
            <person name="Culley D."/>
            <person name="Daum C."/>
            <person name="Ezra D."/>
            <person name="Gonzalez J."/>
            <person name="Henrissat B."/>
            <person name="Kuo A."/>
            <person name="Liang C."/>
            <person name="Lipzen A."/>
            <person name="Lutzoni F."/>
            <person name="Magnuson J."/>
            <person name="Mondo S."/>
            <person name="Nolan M."/>
            <person name="Ohm R."/>
            <person name="Pangilinan J."/>
            <person name="Park H.-J."/>
            <person name="Ramirez L."/>
            <person name="Alfaro M."/>
            <person name="Sun H."/>
            <person name="Tritt A."/>
            <person name="Yoshinaga Y."/>
            <person name="Zwiers L.-H."/>
            <person name="Turgeon B."/>
            <person name="Goodwin S."/>
            <person name="Spatafora J."/>
            <person name="Crous P."/>
            <person name="Grigoriev I."/>
        </authorList>
    </citation>
    <scope>NUCLEOTIDE SEQUENCE</scope>
    <source>
        <strain evidence="3">CBS 183.55</strain>
    </source>
</reference>
<dbReference type="RefSeq" id="XP_033453991.1">
    <property type="nucleotide sequence ID" value="XM_033588143.1"/>
</dbReference>
<name>A0A6A5S1H4_9PLEO</name>
<dbReference type="GeneID" id="54345790"/>
<keyword evidence="2" id="KW-1133">Transmembrane helix</keyword>
<keyword evidence="4" id="KW-1185">Reference proteome</keyword>
<evidence type="ECO:0000256" key="1">
    <source>
        <dbReference type="SAM" id="MobiDB-lite"/>
    </source>
</evidence>
<dbReference type="EMBL" id="ML978957">
    <property type="protein sequence ID" value="KAF1933743.1"/>
    <property type="molecule type" value="Genomic_DNA"/>
</dbReference>
<evidence type="ECO:0000313" key="4">
    <source>
        <dbReference type="Proteomes" id="UP000800082"/>
    </source>
</evidence>
<sequence>MKSPRALTLTPHLQPPSSYSTHSIPLHQLHRPLHRPSPHSLVLPVSRSFSSTSRILVLAAISAFPSLFSPQFFLYLAATSSLYPIPQTLYLLLASASSLSSVPSRISFIFLFTGFVNLNQFPTRLTWLLIIFQSASLKPLTAGPIFFCSLGSLLSRMLIQDLASSKYSALKNM</sequence>
<accession>A0A6A5S1H4</accession>
<organism evidence="3 4">
    <name type="scientific">Didymella exigua CBS 183.55</name>
    <dbReference type="NCBI Taxonomy" id="1150837"/>
    <lineage>
        <taxon>Eukaryota</taxon>
        <taxon>Fungi</taxon>
        <taxon>Dikarya</taxon>
        <taxon>Ascomycota</taxon>
        <taxon>Pezizomycotina</taxon>
        <taxon>Dothideomycetes</taxon>
        <taxon>Pleosporomycetidae</taxon>
        <taxon>Pleosporales</taxon>
        <taxon>Pleosporineae</taxon>
        <taxon>Didymellaceae</taxon>
        <taxon>Didymella</taxon>
    </lineage>
</organism>
<gene>
    <name evidence="3" type="ORF">M421DRAFT_203664</name>
</gene>
<keyword evidence="2" id="KW-0812">Transmembrane</keyword>
<protein>
    <submittedName>
        <fullName evidence="3">Uncharacterized protein</fullName>
    </submittedName>
</protein>
<dbReference type="AlphaFoldDB" id="A0A6A5S1H4"/>
<evidence type="ECO:0000313" key="3">
    <source>
        <dbReference type="EMBL" id="KAF1933743.1"/>
    </source>
</evidence>
<feature type="transmembrane region" description="Helical" evidence="2">
    <location>
        <begin position="125"/>
        <end position="147"/>
    </location>
</feature>
<evidence type="ECO:0000256" key="2">
    <source>
        <dbReference type="SAM" id="Phobius"/>
    </source>
</evidence>
<feature type="transmembrane region" description="Helical" evidence="2">
    <location>
        <begin position="89"/>
        <end position="113"/>
    </location>
</feature>
<dbReference type="Proteomes" id="UP000800082">
    <property type="component" value="Unassembled WGS sequence"/>
</dbReference>